<organism evidence="6 7">
    <name type="scientific">Candidatus Woesebacteria bacterium RIFOXYA1_FULL_43_9</name>
    <dbReference type="NCBI Taxonomy" id="1802534"/>
    <lineage>
        <taxon>Bacteria</taxon>
        <taxon>Candidatus Woeseibacteriota</taxon>
    </lineage>
</organism>
<name>A0A1F8CLL7_9BACT</name>
<dbReference type="SUPFAM" id="SSF57716">
    <property type="entry name" value="Glucocorticoid receptor-like (DNA-binding domain)"/>
    <property type="match status" value="1"/>
</dbReference>
<reference evidence="6 7" key="1">
    <citation type="journal article" date="2016" name="Nat. Commun.">
        <title>Thousands of microbial genomes shed light on interconnected biogeochemical processes in an aquifer system.</title>
        <authorList>
            <person name="Anantharaman K."/>
            <person name="Brown C.T."/>
            <person name="Hug L.A."/>
            <person name="Sharon I."/>
            <person name="Castelle C.J."/>
            <person name="Probst A.J."/>
            <person name="Thomas B.C."/>
            <person name="Singh A."/>
            <person name="Wilkins M.J."/>
            <person name="Karaoz U."/>
            <person name="Brodie E.L."/>
            <person name="Williams K.H."/>
            <person name="Hubbard S.S."/>
            <person name="Banfield J.F."/>
        </authorList>
    </citation>
    <scope>NUCLEOTIDE SEQUENCE [LARGE SCALE GENOMIC DNA]</scope>
</reference>
<keyword evidence="3" id="KW-0862">Zinc</keyword>
<dbReference type="PROSITE" id="PS01102">
    <property type="entry name" value="ZF_DKSA_1"/>
    <property type="match status" value="1"/>
</dbReference>
<dbReference type="EMBL" id="MGHU01000031">
    <property type="protein sequence ID" value="OGM77161.1"/>
    <property type="molecule type" value="Genomic_DNA"/>
</dbReference>
<dbReference type="Proteomes" id="UP000179241">
    <property type="component" value="Unassembled WGS sequence"/>
</dbReference>
<feature type="domain" description="Zinc finger DksA/TraR C4-type" evidence="5">
    <location>
        <begin position="92"/>
        <end position="127"/>
    </location>
</feature>
<protein>
    <recommendedName>
        <fullName evidence="5">Zinc finger DksA/TraR C4-type domain-containing protein</fullName>
    </recommendedName>
</protein>
<proteinExistence type="predicted"/>
<dbReference type="PANTHER" id="PTHR33823">
    <property type="entry name" value="RNA POLYMERASE-BINDING TRANSCRIPTION FACTOR DKSA-RELATED"/>
    <property type="match status" value="1"/>
</dbReference>
<dbReference type="PANTHER" id="PTHR33823:SF4">
    <property type="entry name" value="GENERAL STRESS PROTEIN 16O"/>
    <property type="match status" value="1"/>
</dbReference>
<dbReference type="InterPro" id="IPR020458">
    <property type="entry name" value="Znf_DskA_TraR_CS"/>
</dbReference>
<evidence type="ECO:0000256" key="4">
    <source>
        <dbReference type="PROSITE-ProRule" id="PRU00510"/>
    </source>
</evidence>
<comment type="caution">
    <text evidence="6">The sequence shown here is derived from an EMBL/GenBank/DDBJ whole genome shotgun (WGS) entry which is preliminary data.</text>
</comment>
<dbReference type="AlphaFoldDB" id="A0A1F8CLL7"/>
<evidence type="ECO:0000256" key="1">
    <source>
        <dbReference type="ARBA" id="ARBA00022723"/>
    </source>
</evidence>
<dbReference type="PROSITE" id="PS51128">
    <property type="entry name" value="ZF_DKSA_2"/>
    <property type="match status" value="1"/>
</dbReference>
<dbReference type="Pfam" id="PF01258">
    <property type="entry name" value="zf-dskA_traR"/>
    <property type="match status" value="1"/>
</dbReference>
<evidence type="ECO:0000256" key="2">
    <source>
        <dbReference type="ARBA" id="ARBA00022771"/>
    </source>
</evidence>
<feature type="zinc finger region" description="dksA C4-type" evidence="4">
    <location>
        <begin position="97"/>
        <end position="121"/>
    </location>
</feature>
<evidence type="ECO:0000259" key="5">
    <source>
        <dbReference type="Pfam" id="PF01258"/>
    </source>
</evidence>
<evidence type="ECO:0000313" key="7">
    <source>
        <dbReference type="Proteomes" id="UP000179241"/>
    </source>
</evidence>
<accession>A0A1F8CLL7</accession>
<gene>
    <name evidence="6" type="ORF">A2188_03330</name>
</gene>
<dbReference type="Gene3D" id="1.20.120.910">
    <property type="entry name" value="DksA, coiled-coil domain"/>
    <property type="match status" value="1"/>
</dbReference>
<sequence length="127" mass="14548">MIKKQKSQFRFPKSVLAPVTELLKKTLVKLEKRKRTVAREDPFLDTDRVNDNAATDVEADEQFGHAQVSAIKTEIDRMIVQTKKAMTRVKIGKYGMCEICGNMIDTDRLVVFPEAIRCTSCQKKKEK</sequence>
<evidence type="ECO:0000256" key="3">
    <source>
        <dbReference type="ARBA" id="ARBA00022833"/>
    </source>
</evidence>
<dbReference type="GO" id="GO:0008270">
    <property type="term" value="F:zinc ion binding"/>
    <property type="evidence" value="ECO:0007669"/>
    <property type="project" value="UniProtKB-KW"/>
</dbReference>
<evidence type="ECO:0000313" key="6">
    <source>
        <dbReference type="EMBL" id="OGM77161.1"/>
    </source>
</evidence>
<dbReference type="InterPro" id="IPR000962">
    <property type="entry name" value="Znf_DskA_TraR"/>
</dbReference>
<keyword evidence="2" id="KW-0863">Zinc-finger</keyword>
<keyword evidence="1" id="KW-0479">Metal-binding</keyword>